<feature type="domain" description="Helicase ATP-binding" evidence="17">
    <location>
        <begin position="479"/>
        <end position="678"/>
    </location>
</feature>
<evidence type="ECO:0000256" key="16">
    <source>
        <dbReference type="SAM" id="MobiDB-lite"/>
    </source>
</evidence>
<dbReference type="InterPro" id="IPR050496">
    <property type="entry name" value="SNF2_RAD54_helicase_repair"/>
</dbReference>
<keyword evidence="20" id="KW-1185">Reference proteome</keyword>
<reference evidence="19" key="1">
    <citation type="submission" date="2019-11" db="EMBL/GenBank/DDBJ databases">
        <authorList>
            <person name="Liu Y."/>
            <person name="Hou J."/>
            <person name="Li T.-Q."/>
            <person name="Guan C.-H."/>
            <person name="Wu X."/>
            <person name="Wu H.-Z."/>
            <person name="Ling F."/>
            <person name="Zhang R."/>
            <person name="Shi X.-G."/>
            <person name="Ren J.-P."/>
            <person name="Chen E.-F."/>
            <person name="Sun J.-M."/>
        </authorList>
    </citation>
    <scope>NUCLEOTIDE SEQUENCE</scope>
    <source>
        <strain evidence="19">Adult_tree_wgs_1</strain>
        <tissue evidence="19">Leaves</tissue>
    </source>
</reference>
<feature type="region of interest" description="Disordered" evidence="16">
    <location>
        <begin position="1124"/>
        <end position="1163"/>
    </location>
</feature>
<keyword evidence="8" id="KW-0805">Transcription regulation</keyword>
<keyword evidence="9" id="KW-0238">DNA-binding</keyword>
<feature type="region of interest" description="Disordered" evidence="16">
    <location>
        <begin position="276"/>
        <end position="338"/>
    </location>
</feature>
<evidence type="ECO:0000256" key="5">
    <source>
        <dbReference type="ARBA" id="ARBA00022801"/>
    </source>
</evidence>
<comment type="function">
    <text evidence="13">Essential factor involved in transcription-coupled nucleotide excision repair (TCR) which allows RNA polymerase II-blocking lesions to be rapidly removed from the transcribed strand of active genes. Upon DNA-binding, it locally modifies DNA conformation by wrapping the DNA around itself, thereby modifying the interface between stalled RNA polymerase II and DNA. It is required for transcription-coupled repair complex formation.</text>
</comment>
<dbReference type="GO" id="GO:0006283">
    <property type="term" value="P:transcription-coupled nucleotide-excision repair"/>
    <property type="evidence" value="ECO:0007669"/>
    <property type="project" value="TreeGrafter"/>
</dbReference>
<evidence type="ECO:0000259" key="18">
    <source>
        <dbReference type="PROSITE" id="PS51194"/>
    </source>
</evidence>
<dbReference type="Pfam" id="PF00176">
    <property type="entry name" value="SNF2-rel_dom"/>
    <property type="match status" value="1"/>
</dbReference>
<dbReference type="CDD" id="cd18000">
    <property type="entry name" value="DEXHc_ERCC6"/>
    <property type="match status" value="1"/>
</dbReference>
<dbReference type="InterPro" id="IPR058951">
    <property type="entry name" value="WHD_Rad26_CSB-like"/>
</dbReference>
<evidence type="ECO:0000256" key="8">
    <source>
        <dbReference type="ARBA" id="ARBA00023015"/>
    </source>
</evidence>
<comment type="similarity">
    <text evidence="2">Belongs to the SNF2/RAD54 helicase family.</text>
</comment>
<evidence type="ECO:0000256" key="4">
    <source>
        <dbReference type="ARBA" id="ARBA00022763"/>
    </source>
</evidence>
<evidence type="ECO:0000256" key="2">
    <source>
        <dbReference type="ARBA" id="ARBA00007025"/>
    </source>
</evidence>
<dbReference type="InterPro" id="IPR027417">
    <property type="entry name" value="P-loop_NTPase"/>
</dbReference>
<feature type="compositionally biased region" description="Polar residues" evidence="16">
    <location>
        <begin position="276"/>
        <end position="294"/>
    </location>
</feature>
<feature type="compositionally biased region" description="Polar residues" evidence="16">
    <location>
        <begin position="1142"/>
        <end position="1153"/>
    </location>
</feature>
<evidence type="ECO:0000313" key="19">
    <source>
        <dbReference type="EMBL" id="KAF7121256.1"/>
    </source>
</evidence>
<evidence type="ECO:0000256" key="6">
    <source>
        <dbReference type="ARBA" id="ARBA00022806"/>
    </source>
</evidence>
<evidence type="ECO:0000259" key="17">
    <source>
        <dbReference type="PROSITE" id="PS51192"/>
    </source>
</evidence>
<dbReference type="OrthoDB" id="413460at2759"/>
<evidence type="ECO:0000256" key="11">
    <source>
        <dbReference type="ARBA" id="ARBA00023204"/>
    </source>
</evidence>
<dbReference type="SMART" id="SM00490">
    <property type="entry name" value="HELICc"/>
    <property type="match status" value="1"/>
</dbReference>
<dbReference type="FunFam" id="3.40.50.300:FF:000863">
    <property type="entry name" value="DNA excision repair protein ERCC-6"/>
    <property type="match status" value="1"/>
</dbReference>
<feature type="domain" description="Helicase C-terminal" evidence="18">
    <location>
        <begin position="815"/>
        <end position="974"/>
    </location>
</feature>
<keyword evidence="7" id="KW-0067">ATP-binding</keyword>
<feature type="compositionally biased region" description="Basic residues" evidence="16">
    <location>
        <begin position="328"/>
        <end position="338"/>
    </location>
</feature>
<keyword evidence="10" id="KW-0804">Transcription</keyword>
<comment type="caution">
    <text evidence="19">The sequence shown here is derived from an EMBL/GenBank/DDBJ whole genome shotgun (WGS) entry which is preliminary data.</text>
</comment>
<dbReference type="GO" id="GO:0008094">
    <property type="term" value="F:ATP-dependent activity, acting on DNA"/>
    <property type="evidence" value="ECO:0007669"/>
    <property type="project" value="TreeGrafter"/>
</dbReference>
<dbReference type="GO" id="GO:0005634">
    <property type="term" value="C:nucleus"/>
    <property type="evidence" value="ECO:0007669"/>
    <property type="project" value="UniProtKB-SubCell"/>
</dbReference>
<evidence type="ECO:0000256" key="15">
    <source>
        <dbReference type="SAM" id="Coils"/>
    </source>
</evidence>
<dbReference type="PROSITE" id="PS51192">
    <property type="entry name" value="HELICASE_ATP_BIND_1"/>
    <property type="match status" value="1"/>
</dbReference>
<feature type="coiled-coil region" evidence="15">
    <location>
        <begin position="1081"/>
        <end position="1108"/>
    </location>
</feature>
<dbReference type="InterPro" id="IPR014001">
    <property type="entry name" value="Helicase_ATP-bd"/>
</dbReference>
<evidence type="ECO:0000256" key="14">
    <source>
        <dbReference type="ARBA" id="ARBA00062988"/>
    </source>
</evidence>
<keyword evidence="5" id="KW-0378">Hydrolase</keyword>
<protein>
    <submittedName>
        <fullName evidence="19">Uncharacterized protein</fullName>
    </submittedName>
</protein>
<keyword evidence="11" id="KW-0234">DNA repair</keyword>
<evidence type="ECO:0000256" key="3">
    <source>
        <dbReference type="ARBA" id="ARBA00022741"/>
    </source>
</evidence>
<evidence type="ECO:0000256" key="13">
    <source>
        <dbReference type="ARBA" id="ARBA00058253"/>
    </source>
</evidence>
<proteinExistence type="inferred from homology"/>
<dbReference type="Gene3D" id="3.40.50.10810">
    <property type="entry name" value="Tandem AAA-ATPase domain"/>
    <property type="match status" value="1"/>
</dbReference>
<name>A0A834L7D4_RHOSS</name>
<feature type="region of interest" description="Disordered" evidence="16">
    <location>
        <begin position="1199"/>
        <end position="1219"/>
    </location>
</feature>
<dbReference type="Proteomes" id="UP000626092">
    <property type="component" value="Unassembled WGS sequence"/>
</dbReference>
<dbReference type="GO" id="GO:0016787">
    <property type="term" value="F:hydrolase activity"/>
    <property type="evidence" value="ECO:0007669"/>
    <property type="project" value="UniProtKB-KW"/>
</dbReference>
<dbReference type="Gene3D" id="3.40.50.300">
    <property type="entry name" value="P-loop containing nucleotide triphosphate hydrolases"/>
    <property type="match status" value="1"/>
</dbReference>
<gene>
    <name evidence="19" type="ORF">RHSIM_Rhsim13G0036300</name>
</gene>
<keyword evidence="6" id="KW-0347">Helicase</keyword>
<dbReference type="EMBL" id="WJXA01000013">
    <property type="protein sequence ID" value="KAF7121256.1"/>
    <property type="molecule type" value="Genomic_DNA"/>
</dbReference>
<evidence type="ECO:0000256" key="7">
    <source>
        <dbReference type="ARBA" id="ARBA00022840"/>
    </source>
</evidence>
<accession>A0A834L7D4</accession>
<dbReference type="CDD" id="cd22254">
    <property type="entry name" value="CSB_WHD"/>
    <property type="match status" value="1"/>
</dbReference>
<evidence type="ECO:0000256" key="10">
    <source>
        <dbReference type="ARBA" id="ARBA00023163"/>
    </source>
</evidence>
<dbReference type="GO" id="GO:0005524">
    <property type="term" value="F:ATP binding"/>
    <property type="evidence" value="ECO:0007669"/>
    <property type="project" value="UniProtKB-KW"/>
</dbReference>
<dbReference type="Pfam" id="PF25875">
    <property type="entry name" value="WHD_Rad26_CSB"/>
    <property type="match status" value="1"/>
</dbReference>
<comment type="subunit">
    <text evidence="14">Homodimer. Binds DNA.</text>
</comment>
<dbReference type="CDD" id="cd18793">
    <property type="entry name" value="SF2_C_SNF"/>
    <property type="match status" value="1"/>
</dbReference>
<dbReference type="Pfam" id="PF00271">
    <property type="entry name" value="Helicase_C"/>
    <property type="match status" value="1"/>
</dbReference>
<dbReference type="PANTHER" id="PTHR45629:SF7">
    <property type="entry name" value="DNA EXCISION REPAIR PROTEIN ERCC-6-RELATED"/>
    <property type="match status" value="1"/>
</dbReference>
<sequence length="1294" mass="144789">MKEEEEDRVLLSSLGVTSANPEDIERHILAKARNNAGDSSEPGGSREEELLGCSENNELPSTNHAELYSKLRAVNIEIDAVASSVEQVKNFASIENHVSDGDDGRGKEDEEDDKSAVQVSHNNLTLQQALATERLRSLKKTKGQLEKEISNLCKNGPSKLNKHDRVIQDLVKEEPRLKSRLKQVQKPSKNSKKRQKIVSFDEDGDFDAVLNSASAGFIETERDELVRKGILTPFHKLKGFERRIQTVGPSNRHNVSEEANKSDDLASTSIARAVQSMSEAAQARPTTKLLNSESLPKLEAPTHPFQRLRTPLKVPRSPEKETDTNKGTLRKRKRPLPGKKWRKLASNEGYDLDQSEWASVFFEEMLLEVGSVSGCYNNSLQSLLYPENHFYRILATLDVVGDANFIYLGKGCGIELVYFTKDANGNVATSSYEQEDQENGEDVDGSEPPFVTLEGGLKIPESVFSKLFDYQKVGVQWLWELHCQRAGGIIGDEMGLGKTIQVLSFLGALHFSNLYKPSIIVCPVTLLRQWKREAQKWYPNFHVELLHDSAQDPTVRKKRSESCESDYESEDVVDSDSEQNLLSKKRKKWDSLINRVLRSGSGLLITTYEQLRLLGGKLLDIEWGYAVLDEGHRIRNPNAEVTLVCKQLQTVHRIIMTGAPIQNKLAELWSLFDFVFPGKLGVLPVFESEFAVPISVGGYANASPLQVSTAYRCAVVLRDLVMPYLLRRMKADVDAQLTKKTEHVLFCSLTTEQRSVYRAFLASSDVEQIFDGSRNSLYGIDVMRKICNHPDLLEREHSFRNPDYGNPERSGKMKVVAQVLEVWREQGHRVLLFTQTQQMLDILESFLVSGGYTYRRMDGMTPVKHRMALIDEFNDSDDVFIFILTTKVGGLGTNLTGANRVIIFDPDWNPSTDMQARERAWRIGQTKDVTVYRLITRGTIEEKVYHRQIYKHFLTNKILQNPQQRRFFKSRDMKDLFTLNDDEESGSTETSNIFSQLSGDVNVVGAQNGDQDEQKSVKIPTANAAADAVEKGNDPEIGPFKRKGKGKAVLSDGEVDEDANILRCLFDAQGIHSAMNHDAIMNAHDEEKIRLEEQASQVAQRAAEALRQSRILRRRESVSIPTWTGKAGAAGAPSSLPRKFGSTVNSQLTTNSKPMEESSSNGIAAGASAGKALSSAELLARIRKTQERAVGDVIEHQFSVGSSSGGRERDANGTISRSTKNLSGVQPEVLIRQICTFIQQRSGRSSSASIVEHFRERVPSKDLPLFKNLLKEIAILEKGSDGSSWVLKPEYQQQ</sequence>
<keyword evidence="15" id="KW-0175">Coiled coil</keyword>
<keyword evidence="12" id="KW-0539">Nucleus</keyword>
<keyword evidence="4" id="KW-0227">DNA damage</keyword>
<evidence type="ECO:0000256" key="9">
    <source>
        <dbReference type="ARBA" id="ARBA00023125"/>
    </source>
</evidence>
<feature type="coiled-coil region" evidence="15">
    <location>
        <begin position="128"/>
        <end position="155"/>
    </location>
</feature>
<evidence type="ECO:0000256" key="1">
    <source>
        <dbReference type="ARBA" id="ARBA00004123"/>
    </source>
</evidence>
<dbReference type="InterPro" id="IPR000330">
    <property type="entry name" value="SNF2_N"/>
</dbReference>
<comment type="subcellular location">
    <subcellularLocation>
        <location evidence="1">Nucleus</location>
    </subcellularLocation>
</comment>
<dbReference type="InterPro" id="IPR001650">
    <property type="entry name" value="Helicase_C-like"/>
</dbReference>
<dbReference type="SUPFAM" id="SSF52540">
    <property type="entry name" value="P-loop containing nucleoside triphosphate hydrolases"/>
    <property type="match status" value="2"/>
</dbReference>
<feature type="region of interest" description="Disordered" evidence="16">
    <location>
        <begin position="94"/>
        <end position="118"/>
    </location>
</feature>
<dbReference type="GO" id="GO:0003677">
    <property type="term" value="F:DNA binding"/>
    <property type="evidence" value="ECO:0007669"/>
    <property type="project" value="UniProtKB-KW"/>
</dbReference>
<feature type="compositionally biased region" description="Basic and acidic residues" evidence="16">
    <location>
        <begin position="97"/>
        <end position="108"/>
    </location>
</feature>
<keyword evidence="3" id="KW-0547">Nucleotide-binding</keyword>
<evidence type="ECO:0000256" key="12">
    <source>
        <dbReference type="ARBA" id="ARBA00023242"/>
    </source>
</evidence>
<dbReference type="FunFam" id="3.40.50.10810:FF:000034">
    <property type="entry name" value="Protein CHROMATIN REMODELING 8"/>
    <property type="match status" value="1"/>
</dbReference>
<organism evidence="19 20">
    <name type="scientific">Rhododendron simsii</name>
    <name type="common">Sims's rhododendron</name>
    <dbReference type="NCBI Taxonomy" id="118357"/>
    <lineage>
        <taxon>Eukaryota</taxon>
        <taxon>Viridiplantae</taxon>
        <taxon>Streptophyta</taxon>
        <taxon>Embryophyta</taxon>
        <taxon>Tracheophyta</taxon>
        <taxon>Spermatophyta</taxon>
        <taxon>Magnoliopsida</taxon>
        <taxon>eudicotyledons</taxon>
        <taxon>Gunneridae</taxon>
        <taxon>Pentapetalae</taxon>
        <taxon>asterids</taxon>
        <taxon>Ericales</taxon>
        <taxon>Ericaceae</taxon>
        <taxon>Ericoideae</taxon>
        <taxon>Rhodoreae</taxon>
        <taxon>Rhododendron</taxon>
    </lineage>
</organism>
<dbReference type="InterPro" id="IPR049730">
    <property type="entry name" value="SNF2/RAD54-like_C"/>
</dbReference>
<dbReference type="PANTHER" id="PTHR45629">
    <property type="entry name" value="SNF2/RAD54 FAMILY MEMBER"/>
    <property type="match status" value="1"/>
</dbReference>
<feature type="region of interest" description="Disordered" evidence="16">
    <location>
        <begin position="1"/>
        <end position="50"/>
    </location>
</feature>
<dbReference type="InterPro" id="IPR038718">
    <property type="entry name" value="SNF2-like_sf"/>
</dbReference>
<dbReference type="PROSITE" id="PS51194">
    <property type="entry name" value="HELICASE_CTER"/>
    <property type="match status" value="1"/>
</dbReference>
<dbReference type="GO" id="GO:0004386">
    <property type="term" value="F:helicase activity"/>
    <property type="evidence" value="ECO:0007669"/>
    <property type="project" value="UniProtKB-KW"/>
</dbReference>
<dbReference type="SMART" id="SM00487">
    <property type="entry name" value="DEXDc"/>
    <property type="match status" value="1"/>
</dbReference>
<evidence type="ECO:0000313" key="20">
    <source>
        <dbReference type="Proteomes" id="UP000626092"/>
    </source>
</evidence>